<organism evidence="1 2">
    <name type="scientific">Rufibacter radiotolerans</name>
    <dbReference type="NCBI Taxonomy" id="1379910"/>
    <lineage>
        <taxon>Bacteria</taxon>
        <taxon>Pseudomonadati</taxon>
        <taxon>Bacteroidota</taxon>
        <taxon>Cytophagia</taxon>
        <taxon>Cytophagales</taxon>
        <taxon>Hymenobacteraceae</taxon>
        <taxon>Rufibacter</taxon>
    </lineage>
</organism>
<gene>
    <name evidence="1" type="ORF">TH63_07355</name>
</gene>
<evidence type="ECO:0000313" key="2">
    <source>
        <dbReference type="Proteomes" id="UP000036458"/>
    </source>
</evidence>
<keyword evidence="2" id="KW-1185">Reference proteome</keyword>
<dbReference type="PATRIC" id="fig|1379910.4.peg.1612"/>
<dbReference type="AlphaFoldDB" id="A0A0H4VJF4"/>
<proteinExistence type="predicted"/>
<accession>A0A0H4VJF4</accession>
<dbReference type="KEGG" id="ruf:TH63_07355"/>
<protein>
    <submittedName>
        <fullName evidence="1">Uncharacterized protein</fullName>
    </submittedName>
</protein>
<dbReference type="Proteomes" id="UP000036458">
    <property type="component" value="Chromosome"/>
</dbReference>
<evidence type="ECO:0000313" key="1">
    <source>
        <dbReference type="EMBL" id="AKQ45503.1"/>
    </source>
</evidence>
<dbReference type="EMBL" id="CP010777">
    <property type="protein sequence ID" value="AKQ45503.1"/>
    <property type="molecule type" value="Genomic_DNA"/>
</dbReference>
<name>A0A0H4VJF4_9BACT</name>
<reference evidence="1 2" key="1">
    <citation type="submission" date="2015-01" db="EMBL/GenBank/DDBJ databases">
        <title>Rufibacter sp./DG31D/ whole genome sequencing.</title>
        <authorList>
            <person name="Kim M.K."/>
            <person name="Srinivasan S."/>
            <person name="Lee J.-J."/>
        </authorList>
    </citation>
    <scope>NUCLEOTIDE SEQUENCE [LARGE SCALE GENOMIC DNA]</scope>
    <source>
        <strain evidence="1 2">DG31D</strain>
    </source>
</reference>
<dbReference type="RefSeq" id="WP_048920382.1">
    <property type="nucleotide sequence ID" value="NZ_CP010777.1"/>
</dbReference>
<sequence length="208" mass="23065">MDASHPDIPFLQELYGQDTLYFIPEPISQEAVPLTGAAVVPSIPANPKAATPEMPSVPPIQPEASVVENSTPVSTTPTKEPIKWLGEAVKGTYLLFDVPEDVFQQLPQHLFLQKVMAAVGLTTRQIQFGKLSTALEHDVKQIAAKQQAQHIILFGQGLPVANLAKMEFYRMYRSGDSRFVLVDSLADIEKSVDLKKKLWDVLQKIFLQ</sequence>
<dbReference type="STRING" id="1379910.TH63_07355"/>
<dbReference type="OrthoDB" id="893215at2"/>